<dbReference type="PROSITE" id="PS50850">
    <property type="entry name" value="MFS"/>
    <property type="match status" value="1"/>
</dbReference>
<dbReference type="GO" id="GO:0022857">
    <property type="term" value="F:transmembrane transporter activity"/>
    <property type="evidence" value="ECO:0007669"/>
    <property type="project" value="InterPro"/>
</dbReference>
<evidence type="ECO:0000256" key="16">
    <source>
        <dbReference type="ARBA" id="ARBA00044900"/>
    </source>
</evidence>
<dbReference type="Gene3D" id="1.20.1250.20">
    <property type="entry name" value="MFS general substrate transporter like domains"/>
    <property type="match status" value="2"/>
</dbReference>
<keyword evidence="5 26" id="KW-1133">Transmembrane helix</keyword>
<evidence type="ECO:0000256" key="23">
    <source>
        <dbReference type="ARBA" id="ARBA00045709"/>
    </source>
</evidence>
<organism evidence="28">
    <name type="scientific">Spumella elongata</name>
    <dbReference type="NCBI Taxonomy" id="89044"/>
    <lineage>
        <taxon>Eukaryota</taxon>
        <taxon>Sar</taxon>
        <taxon>Stramenopiles</taxon>
        <taxon>Ochrophyta</taxon>
        <taxon>Chrysophyceae</taxon>
        <taxon>Chromulinales</taxon>
        <taxon>Chromulinaceae</taxon>
        <taxon>Spumella</taxon>
    </lineage>
</organism>
<accession>A0A7S3MI06</accession>
<evidence type="ECO:0000313" key="28">
    <source>
        <dbReference type="EMBL" id="CAE0301068.1"/>
    </source>
</evidence>
<proteinExistence type="inferred from homology"/>
<evidence type="ECO:0000256" key="26">
    <source>
        <dbReference type="SAM" id="Phobius"/>
    </source>
</evidence>
<feature type="transmembrane region" description="Helical" evidence="26">
    <location>
        <begin position="439"/>
        <end position="457"/>
    </location>
</feature>
<comment type="catalytic activity">
    <reaction evidence="8">
        <text>L-lysyl-L-alanine(out) = L-lysyl-L-alanine(in)</text>
        <dbReference type="Rhea" id="RHEA:79399"/>
        <dbReference type="ChEBI" id="CHEBI:229954"/>
    </reaction>
</comment>
<feature type="transmembrane region" description="Helical" evidence="26">
    <location>
        <begin position="495"/>
        <end position="517"/>
    </location>
</feature>
<evidence type="ECO:0000256" key="10">
    <source>
        <dbReference type="ARBA" id="ARBA00044881"/>
    </source>
</evidence>
<feature type="transmembrane region" description="Helical" evidence="26">
    <location>
        <begin position="176"/>
        <end position="196"/>
    </location>
</feature>
<dbReference type="PANTHER" id="PTHR23512:SF3">
    <property type="entry name" value="MAJOR FACILITATOR SUPERFAMILY DOMAIN-CONTAINING PROTEIN 1"/>
    <property type="match status" value="1"/>
</dbReference>
<feature type="transmembrane region" description="Helical" evidence="26">
    <location>
        <begin position="380"/>
        <end position="400"/>
    </location>
</feature>
<comment type="catalytic activity">
    <reaction evidence="9">
        <text>L-histidyl-glycine(out) = L-histidyl-glycine(in)</text>
        <dbReference type="Rhea" id="RHEA:79395"/>
        <dbReference type="ChEBI" id="CHEBI:229957"/>
    </reaction>
</comment>
<comment type="subcellular location">
    <subcellularLocation>
        <location evidence="1">Lysosome membrane</location>
        <topology evidence="1">Multi-pass membrane protein</topology>
    </subcellularLocation>
</comment>
<evidence type="ECO:0000256" key="6">
    <source>
        <dbReference type="ARBA" id="ARBA00023136"/>
    </source>
</evidence>
<evidence type="ECO:0000256" key="21">
    <source>
        <dbReference type="ARBA" id="ARBA00044985"/>
    </source>
</evidence>
<feature type="transmembrane region" description="Helical" evidence="26">
    <location>
        <begin position="464"/>
        <end position="489"/>
    </location>
</feature>
<dbReference type="AlphaFoldDB" id="A0A7S3MI06"/>
<dbReference type="InterPro" id="IPR052187">
    <property type="entry name" value="MFSD1"/>
</dbReference>
<name>A0A7S3MI06_9STRA</name>
<keyword evidence="3" id="KW-0813">Transport</keyword>
<dbReference type="InterPro" id="IPR011701">
    <property type="entry name" value="MFS"/>
</dbReference>
<comment type="catalytic activity">
    <reaction evidence="14">
        <text>L-aspartyl-L-lysine(out) = L-aspartyl-L-lysine(in)</text>
        <dbReference type="Rhea" id="RHEA:79411"/>
        <dbReference type="ChEBI" id="CHEBI:229953"/>
    </reaction>
</comment>
<dbReference type="PANTHER" id="PTHR23512">
    <property type="entry name" value="MAJOR FACILITATOR SUPERFAMILY DOMAIN-CONTAINING PROTEIN 1"/>
    <property type="match status" value="1"/>
</dbReference>
<comment type="catalytic activity">
    <reaction evidence="15">
        <text>L-arginyl-L-alpha-amino acid(out) = L-arginyl-L-alpha-amino acid(in)</text>
        <dbReference type="Rhea" id="RHEA:79371"/>
        <dbReference type="ChEBI" id="CHEBI:84315"/>
    </reaction>
</comment>
<comment type="function">
    <text evidence="23">Lysosomal dipeptide uniporter that selectively exports lysine, arginine or histidine-containing dipeptides with a net positive charge from the lysosome lumen into the cytosol. Could play a role in a specific type of protein O-glycosylation indirectly regulating macrophages migration and tissue invasion. Also essential for liver homeostasis.</text>
</comment>
<evidence type="ECO:0000256" key="25">
    <source>
        <dbReference type="SAM" id="MobiDB-lite"/>
    </source>
</evidence>
<feature type="transmembrane region" description="Helical" evidence="26">
    <location>
        <begin position="407"/>
        <end position="427"/>
    </location>
</feature>
<comment type="catalytic activity">
    <reaction evidence="18">
        <text>L-histidyl-L-alpha-amino acid(out) = L-histidyl-L-alpha-amino acid(in)</text>
        <dbReference type="Rhea" id="RHEA:79379"/>
        <dbReference type="ChEBI" id="CHEBI:229964"/>
    </reaction>
</comment>
<dbReference type="InterPro" id="IPR036259">
    <property type="entry name" value="MFS_trans_sf"/>
</dbReference>
<comment type="catalytic activity">
    <reaction evidence="19">
        <text>L-alanyl-L-lysine(out) = L-alanyl-L-lysine(in)</text>
        <dbReference type="Rhea" id="RHEA:79415"/>
        <dbReference type="ChEBI" id="CHEBI:192470"/>
    </reaction>
</comment>
<feature type="domain" description="Major facilitator superfamily (MFS) profile" evidence="27">
    <location>
        <begin position="15"/>
        <end position="525"/>
    </location>
</feature>
<evidence type="ECO:0000256" key="5">
    <source>
        <dbReference type="ARBA" id="ARBA00022989"/>
    </source>
</evidence>
<feature type="transmembrane region" description="Helical" evidence="26">
    <location>
        <begin position="12"/>
        <end position="31"/>
    </location>
</feature>
<evidence type="ECO:0000256" key="4">
    <source>
        <dbReference type="ARBA" id="ARBA00022692"/>
    </source>
</evidence>
<evidence type="ECO:0000256" key="9">
    <source>
        <dbReference type="ARBA" id="ARBA00044878"/>
    </source>
</evidence>
<evidence type="ECO:0000256" key="2">
    <source>
        <dbReference type="ARBA" id="ARBA00008335"/>
    </source>
</evidence>
<evidence type="ECO:0000256" key="7">
    <source>
        <dbReference type="ARBA" id="ARBA00023228"/>
    </source>
</evidence>
<dbReference type="Pfam" id="PF07690">
    <property type="entry name" value="MFS_1"/>
    <property type="match status" value="2"/>
</dbReference>
<protein>
    <recommendedName>
        <fullName evidence="21">Lysosomal dipeptide transporter MFSD1</fullName>
    </recommendedName>
    <alternativeName>
        <fullName evidence="22">Major facilitator superfamily domain-containing protein 1</fullName>
    </alternativeName>
</protein>
<evidence type="ECO:0000256" key="14">
    <source>
        <dbReference type="ARBA" id="ARBA00044898"/>
    </source>
</evidence>
<dbReference type="EMBL" id="HBIC01058301">
    <property type="protein sequence ID" value="CAE0301068.1"/>
    <property type="molecule type" value="Transcribed_RNA"/>
</dbReference>
<evidence type="ECO:0000256" key="1">
    <source>
        <dbReference type="ARBA" id="ARBA00004155"/>
    </source>
</evidence>
<comment type="catalytic activity">
    <reaction evidence="11">
        <text>L-alpha-aminoacyl-L-histidine(out) = L-alpha-aminoacyl-L-histidine(in)</text>
        <dbReference type="Rhea" id="RHEA:79375"/>
        <dbReference type="ChEBI" id="CHEBI:229967"/>
    </reaction>
</comment>
<gene>
    <name evidence="28" type="ORF">SELO1098_LOCUS29924</name>
</gene>
<comment type="catalytic activity">
    <reaction evidence="13">
        <text>L-alpha-aminoacyl-L-lysine(out) = L-alpha-aminoacyl-L-lysine(in)</text>
        <dbReference type="Rhea" id="RHEA:79383"/>
        <dbReference type="ChEBI" id="CHEBI:229966"/>
    </reaction>
</comment>
<comment type="catalytic activity">
    <reaction evidence="12">
        <text>L-lysyl-L-alpha-amino acid(out) = L-lysyl-L-alpha-amino acid(in)</text>
        <dbReference type="Rhea" id="RHEA:79387"/>
        <dbReference type="ChEBI" id="CHEBI:229965"/>
    </reaction>
</comment>
<evidence type="ECO:0000256" key="19">
    <source>
        <dbReference type="ARBA" id="ARBA00044919"/>
    </source>
</evidence>
<keyword evidence="7" id="KW-0458">Lysosome</keyword>
<evidence type="ECO:0000256" key="13">
    <source>
        <dbReference type="ARBA" id="ARBA00044893"/>
    </source>
</evidence>
<feature type="region of interest" description="Disordered" evidence="25">
    <location>
        <begin position="560"/>
        <end position="588"/>
    </location>
</feature>
<evidence type="ECO:0000256" key="22">
    <source>
        <dbReference type="ARBA" id="ARBA00045018"/>
    </source>
</evidence>
<evidence type="ECO:0000256" key="18">
    <source>
        <dbReference type="ARBA" id="ARBA00044912"/>
    </source>
</evidence>
<feature type="transmembrane region" description="Helical" evidence="26">
    <location>
        <begin position="51"/>
        <end position="72"/>
    </location>
</feature>
<reference evidence="28" key="1">
    <citation type="submission" date="2021-01" db="EMBL/GenBank/DDBJ databases">
        <authorList>
            <person name="Corre E."/>
            <person name="Pelletier E."/>
            <person name="Niang G."/>
            <person name="Scheremetjew M."/>
            <person name="Finn R."/>
            <person name="Kale V."/>
            <person name="Holt S."/>
            <person name="Cochrane G."/>
            <person name="Meng A."/>
            <person name="Brown T."/>
            <person name="Cohen L."/>
        </authorList>
    </citation>
    <scope>NUCLEOTIDE SEQUENCE</scope>
    <source>
        <strain evidence="28">CCAP 955/1</strain>
    </source>
</reference>
<evidence type="ECO:0000256" key="11">
    <source>
        <dbReference type="ARBA" id="ARBA00044884"/>
    </source>
</evidence>
<comment type="catalytic activity">
    <reaction evidence="16">
        <text>L-lysyl-L-lysine(out) = L-lysyl-L-lysine(in)</text>
        <dbReference type="Rhea" id="RHEA:79403"/>
        <dbReference type="ChEBI" id="CHEBI:229956"/>
    </reaction>
</comment>
<dbReference type="SUPFAM" id="SSF103473">
    <property type="entry name" value="MFS general substrate transporter"/>
    <property type="match status" value="2"/>
</dbReference>
<evidence type="ECO:0000256" key="3">
    <source>
        <dbReference type="ARBA" id="ARBA00022448"/>
    </source>
</evidence>
<comment type="similarity">
    <text evidence="2">Belongs to the major facilitator superfamily.</text>
</comment>
<evidence type="ECO:0000256" key="15">
    <source>
        <dbReference type="ARBA" id="ARBA00044899"/>
    </source>
</evidence>
<evidence type="ECO:0000256" key="12">
    <source>
        <dbReference type="ARBA" id="ARBA00044891"/>
    </source>
</evidence>
<feature type="transmembrane region" description="Helical" evidence="26">
    <location>
        <begin position="266"/>
        <end position="293"/>
    </location>
</feature>
<feature type="transmembrane region" description="Helical" evidence="26">
    <location>
        <begin position="84"/>
        <end position="105"/>
    </location>
</feature>
<comment type="catalytic activity">
    <reaction evidence="17">
        <text>L-arginyl-glycine(out) = L-arginyl-glycine(in)</text>
        <dbReference type="Rhea" id="RHEA:79391"/>
        <dbReference type="ChEBI" id="CHEBI:229955"/>
    </reaction>
</comment>
<feature type="compositionally biased region" description="Polar residues" evidence="25">
    <location>
        <begin position="577"/>
        <end position="588"/>
    </location>
</feature>
<keyword evidence="6 26" id="KW-0472">Membrane</keyword>
<dbReference type="GO" id="GO:0005765">
    <property type="term" value="C:lysosomal membrane"/>
    <property type="evidence" value="ECO:0007669"/>
    <property type="project" value="UniProtKB-SubCell"/>
</dbReference>
<evidence type="ECO:0000256" key="20">
    <source>
        <dbReference type="ARBA" id="ARBA00044924"/>
    </source>
</evidence>
<evidence type="ECO:0000256" key="24">
    <source>
        <dbReference type="ARBA" id="ARBA00046376"/>
    </source>
</evidence>
<keyword evidence="4 26" id="KW-0812">Transmembrane</keyword>
<evidence type="ECO:0000259" key="27">
    <source>
        <dbReference type="PROSITE" id="PS50850"/>
    </source>
</evidence>
<comment type="catalytic activity">
    <reaction evidence="10">
        <text>L-alpha-aminoacyl-L-arginine(out) = L-alpha-aminoacyl-L-arginine(in)</text>
        <dbReference type="Rhea" id="RHEA:79367"/>
        <dbReference type="ChEBI" id="CHEBI:229968"/>
    </reaction>
</comment>
<comment type="subunit">
    <text evidence="24">Homodimer. Interacts with lysosomal protein GLMP (via lumenal domain); the interaction starts while both proteins are still in the endoplasmic reticulum and is required for stabilization of MFSD1 in lysosomes but has no direct effect on its targeting to lysosomes or transporter activity.</text>
</comment>
<sequence length="588" mass="64452">MEVVKAKPESMTRWLILVLACTMMIGNYYCYDIPAALHSQMDDYFGKPSDFETYFSLLYTVYSVPNIVLPFFGGFFTDKFGARVCMIVFCLFITCGQLIFAIGLSMKSWPVMLLARVVFGVGGESVGVANSAILSEWFKGKELAFAFGINLSISRLGSVFNNLISPVLADSINIEFAFWFGVILCGTSVCSAVLIASIDRGMDNYLANKKGAHGLLNDADEEEEVVLNANAGSAQKSLNQSLIDEDEPAEPKDEPKFSDVFKFKHVFWIVTIICVIVYGCVLPFNNIASALLLERDYFMTPPDECHLLIPDQCQTYPGNSAQDCPSDKWYQPPIPLYGTFDGDTYTDFSTSDIDCTDDYWKDCMKIYCDRQTDAQMQASTIMSIPYIISACLSPLLGGVVDRFGFRAVIATIAPAMLVMVHSLLGYTDVSPVGPLVGQGLAYAGFAAVIWPSVPLIVPAEMVGLAYGVAFSIQNAGLASFPLIIASIYSDYGDKYIPGVETFFVLVAAAGVLGGLYLNYYDYFKIDSVLNRVHVYYADGFGEEDATNPIHNDEKTIGGKVRKFPSDGSDSDEDVAARTTSSELFASLH</sequence>
<evidence type="ECO:0000256" key="8">
    <source>
        <dbReference type="ARBA" id="ARBA00044876"/>
    </source>
</evidence>
<dbReference type="InterPro" id="IPR020846">
    <property type="entry name" value="MFS_dom"/>
</dbReference>
<comment type="catalytic activity">
    <reaction evidence="20">
        <text>L-lysyl-glycine(out) = L-lysyl-glycine(in)</text>
        <dbReference type="Rhea" id="RHEA:79407"/>
        <dbReference type="ChEBI" id="CHEBI:191202"/>
    </reaction>
</comment>
<evidence type="ECO:0000256" key="17">
    <source>
        <dbReference type="ARBA" id="ARBA00044903"/>
    </source>
</evidence>